<name>A0A5E8CKH3_9ZZZZ</name>
<feature type="transmembrane region" description="Helical" evidence="1">
    <location>
        <begin position="40"/>
        <end position="60"/>
    </location>
</feature>
<evidence type="ECO:0000256" key="1">
    <source>
        <dbReference type="SAM" id="Phobius"/>
    </source>
</evidence>
<sequence>MTIEISKLKFLLIYYFSRDVILSLINLLNLKNYNLNQMNLLTYLILCFSTFPAIIYLGYFSKKYLVRGIYYYILRSIFPLIELFYFIFNMLGKKNMYAGFKDVIFSPESINSSFYIYLGLIVLNILYGFYIGSQMVNSRLSQEDKDKKLALFCPSLYLIKKTYQRYKKNNKDDDE</sequence>
<dbReference type="EMBL" id="CABVLZ010000010">
    <property type="protein sequence ID" value="VVU95731.1"/>
    <property type="molecule type" value="Genomic_DNA"/>
</dbReference>
<organism evidence="2">
    <name type="scientific">seawater metagenome</name>
    <dbReference type="NCBI Taxonomy" id="1561972"/>
    <lineage>
        <taxon>unclassified sequences</taxon>
        <taxon>metagenomes</taxon>
        <taxon>ecological metagenomes</taxon>
    </lineage>
</organism>
<keyword evidence="1" id="KW-0472">Membrane</keyword>
<feature type="transmembrane region" description="Helical" evidence="1">
    <location>
        <begin position="112"/>
        <end position="132"/>
    </location>
</feature>
<accession>A0A5E8CKH3</accession>
<protein>
    <submittedName>
        <fullName evidence="2">Uncharacterized protein</fullName>
    </submittedName>
</protein>
<keyword evidence="1" id="KW-0812">Transmembrane</keyword>
<feature type="transmembrane region" description="Helical" evidence="1">
    <location>
        <begin position="72"/>
        <end position="92"/>
    </location>
</feature>
<proteinExistence type="predicted"/>
<keyword evidence="1" id="KW-1133">Transmembrane helix</keyword>
<gene>
    <name evidence="2" type="ORF">CPAV1605_1486</name>
</gene>
<reference evidence="2" key="1">
    <citation type="submission" date="2019-09" db="EMBL/GenBank/DDBJ databases">
        <authorList>
            <person name="Needham M D."/>
        </authorList>
    </citation>
    <scope>NUCLEOTIDE SEQUENCE</scope>
</reference>
<evidence type="ECO:0000313" key="2">
    <source>
        <dbReference type="EMBL" id="VVU95731.1"/>
    </source>
</evidence>
<dbReference type="AlphaFoldDB" id="A0A5E8CKH3"/>